<feature type="transmembrane region" description="Helical" evidence="2">
    <location>
        <begin position="545"/>
        <end position="566"/>
    </location>
</feature>
<organism evidence="3 4">
    <name type="scientific">Trypanosoma vivax (strain Y486)</name>
    <dbReference type="NCBI Taxonomy" id="1055687"/>
    <lineage>
        <taxon>Eukaryota</taxon>
        <taxon>Discoba</taxon>
        <taxon>Euglenozoa</taxon>
        <taxon>Kinetoplastea</taxon>
        <taxon>Metakinetoplastina</taxon>
        <taxon>Trypanosomatida</taxon>
        <taxon>Trypanosomatidae</taxon>
        <taxon>Trypanosoma</taxon>
        <taxon>Duttonella</taxon>
    </lineage>
</organism>
<dbReference type="EMBL" id="CAEX01003405">
    <property type="protein sequence ID" value="CCD19428.1"/>
    <property type="molecule type" value="Genomic_DNA"/>
</dbReference>
<sequence>MPVQCERSSVRKLLINDSGDTSVMPVQYIRFSVSNLLNFESGDTSVMPVQYIRFSVSNLLNFESGDTSVMPVQYLRFSVSNLLNFESGDTSVMPVQPVRSSVSSLINIESGDTSVMPVQYERFSVYKLLIFDSGDTSVMPVQYIRFSVSNLLNFESGDTSVMPVQYIRFSVSNLLNFESGDTSVMPVQPLRSNFSSRINIESGGTSVMPVQCERSSVRKLLINDSGDTSVMPVQCERSSVRKLLINDSGDTSVMPVQYIRFSVSNLLNFESGDTSVMPVQNERLRVCMIFKSDNGDISVMSAQPLRFSTSSPLNVESGDTLVIPVQCERSSVRRHFNTTISRSTASFIASLDRRSSRSIRKLHSESTPDATPVQPLRFSTSSPLSVESGDTSVMPVQCERSNVRRLLNLESGDTSVMPVQCERSSVRRLLNSESGDTSVMPVQCERSSVRRHLLTSRSRSVASFMASLDRRSSRSLFRAANTFISLSKFMQLLITNDSINWLFASGLRLVMFAQSWNSSSRICLFSEMLATQSSLMLELIKRKRLMHASVFNPLISFMFIQLLIVISSKQLMPLTLSVSSQFSRVGELPCGICVPRQMRPVHSSMLSALRLEHLCMRHRSLSVSSTLFKVSLLTPASTSSETTPRQGIKQSLPTVRDVWLSMGWQFSDSAPAMSCRPSRTAIACAPLCIHATSWFIPACISLICLLASSSSLCRLLLLNFKSRHSFLISLFSTFNLSSAFSFSSLSLRIHSTVAFSFSLKASSMLFIWLSTFGDTELPLTGRRARATAPTNFAVASSFACSPDTISGSFMYVSIGKMLPR</sequence>
<name>F9WPF1_TRYVY</name>
<reference evidence="3 4" key="1">
    <citation type="journal article" date="2012" name="Proc. Natl. Acad. Sci. U.S.A.">
        <title>Antigenic diversity is generated by distinct evolutionary mechanisms in African trypanosome species.</title>
        <authorList>
            <person name="Jackson A.P."/>
            <person name="Berry A."/>
            <person name="Aslett M."/>
            <person name="Allison H.C."/>
            <person name="Burton P."/>
            <person name="Vavrova-Anderson J."/>
            <person name="Brown R."/>
            <person name="Browne H."/>
            <person name="Corton N."/>
            <person name="Hauser H."/>
            <person name="Gamble J."/>
            <person name="Gilderthorp R."/>
            <person name="Marcello L."/>
            <person name="McQuillan J."/>
            <person name="Otto T.D."/>
            <person name="Quail M.A."/>
            <person name="Sanders M.J."/>
            <person name="van Tonder A."/>
            <person name="Ginger M.L."/>
            <person name="Field M.C."/>
            <person name="Barry J.D."/>
            <person name="Hertz-Fowler C."/>
            <person name="Berriman M."/>
        </authorList>
    </citation>
    <scope>NUCLEOTIDE SEQUENCE</scope>
    <source>
        <strain evidence="3 4">Y486</strain>
    </source>
</reference>
<evidence type="ECO:0000313" key="3">
    <source>
        <dbReference type="EMBL" id="CCD19428.1"/>
    </source>
</evidence>
<feature type="compositionally biased region" description="Polar residues" evidence="1">
    <location>
        <begin position="377"/>
        <end position="391"/>
    </location>
</feature>
<proteinExistence type="predicted"/>
<feature type="transmembrane region" description="Helical" evidence="2">
    <location>
        <begin position="694"/>
        <end position="717"/>
    </location>
</feature>
<accession>F9WPF1</accession>
<dbReference type="Proteomes" id="UP000009027">
    <property type="component" value="Unassembled WGS sequence"/>
</dbReference>
<feature type="region of interest" description="Disordered" evidence="1">
    <location>
        <begin position="358"/>
        <end position="392"/>
    </location>
</feature>
<dbReference type="VEuPathDB" id="TriTrypDB:TvY486_0021290"/>
<feature type="transmembrane region" description="Helical" evidence="2">
    <location>
        <begin position="726"/>
        <end position="747"/>
    </location>
</feature>
<protein>
    <submittedName>
        <fullName evidence="3">Uncharacterized protein</fullName>
    </submittedName>
</protein>
<keyword evidence="2" id="KW-0472">Membrane</keyword>
<evidence type="ECO:0000256" key="2">
    <source>
        <dbReference type="SAM" id="Phobius"/>
    </source>
</evidence>
<keyword evidence="4" id="KW-1185">Reference proteome</keyword>
<gene>
    <name evidence="3" type="ORF">TvY486_0021290</name>
</gene>
<keyword evidence="2" id="KW-0812">Transmembrane</keyword>
<evidence type="ECO:0000313" key="4">
    <source>
        <dbReference type="Proteomes" id="UP000009027"/>
    </source>
</evidence>
<dbReference type="AlphaFoldDB" id="F9WPF1"/>
<keyword evidence="2" id="KW-1133">Transmembrane helix</keyword>
<evidence type="ECO:0000256" key="1">
    <source>
        <dbReference type="SAM" id="MobiDB-lite"/>
    </source>
</evidence>
<feature type="transmembrane region" description="Helical" evidence="2">
    <location>
        <begin position="753"/>
        <end position="773"/>
    </location>
</feature>